<accession>A0ABY8M292</accession>
<keyword evidence="2" id="KW-1185">Reference proteome</keyword>
<dbReference type="RefSeq" id="WP_227701828.1">
    <property type="nucleotide sequence ID" value="NZ_CP123000.1"/>
</dbReference>
<dbReference type="EMBL" id="CP123000">
    <property type="protein sequence ID" value="WGI68668.1"/>
    <property type="molecule type" value="Genomic_DNA"/>
</dbReference>
<organism evidence="1 2">
    <name type="scientific">Neorhizobium petrolearium</name>
    <dbReference type="NCBI Taxonomy" id="515361"/>
    <lineage>
        <taxon>Bacteria</taxon>
        <taxon>Pseudomonadati</taxon>
        <taxon>Pseudomonadota</taxon>
        <taxon>Alphaproteobacteria</taxon>
        <taxon>Hyphomicrobiales</taxon>
        <taxon>Rhizobiaceae</taxon>
        <taxon>Rhizobium/Agrobacterium group</taxon>
        <taxon>Neorhizobium</taxon>
    </lineage>
</organism>
<name>A0ABY8M292_9HYPH</name>
<gene>
    <name evidence="1" type="ORF">QEO92_00780</name>
</gene>
<evidence type="ECO:0000313" key="1">
    <source>
        <dbReference type="EMBL" id="WGI68668.1"/>
    </source>
</evidence>
<evidence type="ECO:0008006" key="3">
    <source>
        <dbReference type="Google" id="ProtNLM"/>
    </source>
</evidence>
<sequence>MTNSVRGIVSQEIDGERLEFCLSANEWCELEDEFGKKTDEILKEFGTMAENEQLDMRLLRSIFRAAVSYSKQNITLQEAGVLMRSLGLVESAALIGTVIVASMPEVKASPAGKPKRAAAR</sequence>
<evidence type="ECO:0000313" key="2">
    <source>
        <dbReference type="Proteomes" id="UP001227095"/>
    </source>
</evidence>
<reference evidence="1 2" key="1">
    <citation type="submission" date="2023-04" db="EMBL/GenBank/DDBJ databases">
        <title>Neorhizobium petrolearium OS53, complete genome.</title>
        <authorList>
            <person name="Yu T."/>
        </authorList>
    </citation>
    <scope>NUCLEOTIDE SEQUENCE [LARGE SCALE GENOMIC DNA]</scope>
    <source>
        <strain evidence="1 2">OS53</strain>
    </source>
</reference>
<proteinExistence type="predicted"/>
<protein>
    <recommendedName>
        <fullName evidence="3">Phage tail tube protein, GTA-gp10</fullName>
    </recommendedName>
</protein>
<dbReference type="Proteomes" id="UP001227095">
    <property type="component" value="Chromosome"/>
</dbReference>